<reference evidence="1" key="1">
    <citation type="submission" date="2021-01" db="EMBL/GenBank/DDBJ databases">
        <authorList>
            <consortium name="Genoscope - CEA"/>
            <person name="William W."/>
        </authorList>
    </citation>
    <scope>NUCLEOTIDE SEQUENCE</scope>
</reference>
<accession>A0A8S1T157</accession>
<sequence length="248" mass="29648">MNFQQQTKPPKNAQKKLEIQMRPLLIPDLMGRIQIQATKQKYAHCQKSLDCKVVMKRFMVLMETSEQINLDSISLIHFTFLQIQKNKNLKNKVLVRESESLEYLQPNLGGKQHQFNFFNSNQMMHYQCLHQLQNESKSEIHSPQSQLYRQQQNTLSQINFDKFLKRPIQQFIKLRIFVYNKDINQHNGVIKLAKTEYSQKRFASMQHSIEYSKRHKHTKHMTDTSLFDNKIQTFLFIRKLMVIIIFSL</sequence>
<proteinExistence type="predicted"/>
<name>A0A8S1T157_PAROT</name>
<dbReference type="EMBL" id="CAJJDP010000019">
    <property type="protein sequence ID" value="CAD8147035.1"/>
    <property type="molecule type" value="Genomic_DNA"/>
</dbReference>
<gene>
    <name evidence="1" type="ORF">POCTA_138.1.T0190230</name>
</gene>
<dbReference type="Proteomes" id="UP000683925">
    <property type="component" value="Unassembled WGS sequence"/>
</dbReference>
<protein>
    <submittedName>
        <fullName evidence="1">Uncharacterized protein</fullName>
    </submittedName>
</protein>
<evidence type="ECO:0000313" key="1">
    <source>
        <dbReference type="EMBL" id="CAD8147035.1"/>
    </source>
</evidence>
<keyword evidence="2" id="KW-1185">Reference proteome</keyword>
<evidence type="ECO:0000313" key="2">
    <source>
        <dbReference type="Proteomes" id="UP000683925"/>
    </source>
</evidence>
<dbReference type="AlphaFoldDB" id="A0A8S1T157"/>
<comment type="caution">
    <text evidence="1">The sequence shown here is derived from an EMBL/GenBank/DDBJ whole genome shotgun (WGS) entry which is preliminary data.</text>
</comment>
<organism evidence="1 2">
    <name type="scientific">Paramecium octaurelia</name>
    <dbReference type="NCBI Taxonomy" id="43137"/>
    <lineage>
        <taxon>Eukaryota</taxon>
        <taxon>Sar</taxon>
        <taxon>Alveolata</taxon>
        <taxon>Ciliophora</taxon>
        <taxon>Intramacronucleata</taxon>
        <taxon>Oligohymenophorea</taxon>
        <taxon>Peniculida</taxon>
        <taxon>Parameciidae</taxon>
        <taxon>Paramecium</taxon>
    </lineage>
</organism>